<name>A0AAD9MWJ8_9ANNE</name>
<dbReference type="Proteomes" id="UP001208570">
    <property type="component" value="Unassembled WGS sequence"/>
</dbReference>
<proteinExistence type="inferred from homology"/>
<evidence type="ECO:0000256" key="10">
    <source>
        <dbReference type="ARBA" id="ARBA00022842"/>
    </source>
</evidence>
<keyword evidence="8 14" id="KW-0418">Kinase</keyword>
<dbReference type="GO" id="GO:0006183">
    <property type="term" value="P:GTP biosynthetic process"/>
    <property type="evidence" value="ECO:0007669"/>
    <property type="project" value="InterPro"/>
</dbReference>
<protein>
    <recommendedName>
        <fullName evidence="4 14">Nucleoside diphosphate kinase</fullName>
        <ecNumber evidence="3 14">2.7.4.6</ecNumber>
    </recommendedName>
</protein>
<gene>
    <name evidence="16" type="ORF">LSH36_583g01054</name>
</gene>
<evidence type="ECO:0000256" key="5">
    <source>
        <dbReference type="ARBA" id="ARBA00022679"/>
    </source>
</evidence>
<evidence type="ECO:0000256" key="3">
    <source>
        <dbReference type="ARBA" id="ARBA00012966"/>
    </source>
</evidence>
<comment type="similarity">
    <text evidence="2 12 13">Belongs to the NDK family.</text>
</comment>
<keyword evidence="6" id="KW-0479">Metal-binding</keyword>
<dbReference type="SUPFAM" id="SSF54919">
    <property type="entry name" value="Nucleoside diphosphate kinase, NDK"/>
    <property type="match status" value="1"/>
</dbReference>
<dbReference type="GO" id="GO:0046872">
    <property type="term" value="F:metal ion binding"/>
    <property type="evidence" value="ECO:0007669"/>
    <property type="project" value="UniProtKB-KW"/>
</dbReference>
<dbReference type="EC" id="2.7.4.6" evidence="3 14"/>
<evidence type="ECO:0000256" key="2">
    <source>
        <dbReference type="ARBA" id="ARBA00008142"/>
    </source>
</evidence>
<keyword evidence="7 14" id="KW-0547">Nucleotide-binding</keyword>
<accession>A0AAD9MWJ8</accession>
<keyword evidence="5 14" id="KW-0808">Transferase</keyword>
<feature type="binding site" evidence="12">
    <location>
        <position position="87"/>
    </location>
    <ligand>
        <name>ATP</name>
        <dbReference type="ChEBI" id="CHEBI:30616"/>
    </ligand>
</feature>
<feature type="binding site" evidence="12">
    <location>
        <position position="104"/>
    </location>
    <ligand>
        <name>ATP</name>
        <dbReference type="ChEBI" id="CHEBI:30616"/>
    </ligand>
</feature>
<dbReference type="Pfam" id="PF00334">
    <property type="entry name" value="NDK"/>
    <property type="match status" value="1"/>
</dbReference>
<evidence type="ECO:0000256" key="13">
    <source>
        <dbReference type="RuleBase" id="RU004011"/>
    </source>
</evidence>
<evidence type="ECO:0000256" key="7">
    <source>
        <dbReference type="ARBA" id="ARBA00022741"/>
    </source>
</evidence>
<comment type="caution">
    <text evidence="16">The sequence shown here is derived from an EMBL/GenBank/DDBJ whole genome shotgun (WGS) entry which is preliminary data.</text>
</comment>
<feature type="active site" description="Pros-phosphohistidine intermediate" evidence="12">
    <location>
        <position position="117"/>
    </location>
</feature>
<evidence type="ECO:0000313" key="16">
    <source>
        <dbReference type="EMBL" id="KAK2146768.1"/>
    </source>
</evidence>
<dbReference type="InterPro" id="IPR023005">
    <property type="entry name" value="Nucleoside_diP_kinase_AS"/>
</dbReference>
<evidence type="ECO:0000256" key="6">
    <source>
        <dbReference type="ARBA" id="ARBA00022723"/>
    </source>
</evidence>
<feature type="binding site" evidence="12">
    <location>
        <position position="59"/>
    </location>
    <ligand>
        <name>ATP</name>
        <dbReference type="ChEBI" id="CHEBI:30616"/>
    </ligand>
</feature>
<dbReference type="FunFam" id="3.30.70.141:FF:000003">
    <property type="entry name" value="Nucleoside diphosphate kinase"/>
    <property type="match status" value="1"/>
</dbReference>
<dbReference type="InterPro" id="IPR001564">
    <property type="entry name" value="Nucleoside_diP_kinase"/>
</dbReference>
<keyword evidence="11" id="KW-0546">Nucleotide metabolism</keyword>
<dbReference type="EMBL" id="JAODUP010000583">
    <property type="protein sequence ID" value="KAK2146768.1"/>
    <property type="molecule type" value="Genomic_DNA"/>
</dbReference>
<dbReference type="NCBIfam" id="NF001908">
    <property type="entry name" value="PRK00668.1"/>
    <property type="match status" value="1"/>
</dbReference>
<evidence type="ECO:0000256" key="12">
    <source>
        <dbReference type="PROSITE-ProRule" id="PRU00706"/>
    </source>
</evidence>
<evidence type="ECO:0000256" key="4">
    <source>
        <dbReference type="ARBA" id="ARBA00017632"/>
    </source>
</evidence>
<dbReference type="HAMAP" id="MF_00451">
    <property type="entry name" value="NDP_kinase"/>
    <property type="match status" value="1"/>
</dbReference>
<organism evidence="16 17">
    <name type="scientific">Paralvinella palmiformis</name>
    <dbReference type="NCBI Taxonomy" id="53620"/>
    <lineage>
        <taxon>Eukaryota</taxon>
        <taxon>Metazoa</taxon>
        <taxon>Spiralia</taxon>
        <taxon>Lophotrochozoa</taxon>
        <taxon>Annelida</taxon>
        <taxon>Polychaeta</taxon>
        <taxon>Sedentaria</taxon>
        <taxon>Canalipalpata</taxon>
        <taxon>Terebellida</taxon>
        <taxon>Terebelliformia</taxon>
        <taxon>Alvinellidae</taxon>
        <taxon>Paralvinella</taxon>
    </lineage>
</organism>
<evidence type="ECO:0000259" key="15">
    <source>
        <dbReference type="SMART" id="SM00562"/>
    </source>
</evidence>
<reference evidence="16" key="1">
    <citation type="journal article" date="2023" name="Mol. Biol. Evol.">
        <title>Third-Generation Sequencing Reveals the Adaptive Role of the Epigenome in Three Deep-Sea Polychaetes.</title>
        <authorList>
            <person name="Perez M."/>
            <person name="Aroh O."/>
            <person name="Sun Y."/>
            <person name="Lan Y."/>
            <person name="Juniper S.K."/>
            <person name="Young C.R."/>
            <person name="Angers B."/>
            <person name="Qian P.Y."/>
        </authorList>
    </citation>
    <scope>NUCLEOTIDE SEQUENCE</scope>
    <source>
        <strain evidence="16">P08H-3</strain>
    </source>
</reference>
<keyword evidence="10" id="KW-0460">Magnesium</keyword>
<evidence type="ECO:0000256" key="9">
    <source>
        <dbReference type="ARBA" id="ARBA00022840"/>
    </source>
</evidence>
<evidence type="ECO:0000256" key="8">
    <source>
        <dbReference type="ARBA" id="ARBA00022777"/>
    </source>
</evidence>
<dbReference type="GO" id="GO:0006228">
    <property type="term" value="P:UTP biosynthetic process"/>
    <property type="evidence" value="ECO:0007669"/>
    <property type="project" value="InterPro"/>
</dbReference>
<dbReference type="GO" id="GO:0004550">
    <property type="term" value="F:nucleoside diphosphate kinase activity"/>
    <property type="evidence" value="ECO:0007669"/>
    <property type="project" value="UniProtKB-EC"/>
</dbReference>
<feature type="binding site" evidence="12">
    <location>
        <position position="11"/>
    </location>
    <ligand>
        <name>ATP</name>
        <dbReference type="ChEBI" id="CHEBI:30616"/>
    </ligand>
</feature>
<keyword evidence="9 14" id="KW-0067">ATP-binding</keyword>
<dbReference type="PRINTS" id="PR01243">
    <property type="entry name" value="NUCDPKINASE"/>
</dbReference>
<comment type="catalytic activity">
    <reaction evidence="14">
        <text>a 2'-deoxyribonucleoside 5'-diphosphate + ATP = a 2'-deoxyribonucleoside 5'-triphosphate + ADP</text>
        <dbReference type="Rhea" id="RHEA:44640"/>
        <dbReference type="ChEBI" id="CHEBI:30616"/>
        <dbReference type="ChEBI" id="CHEBI:61560"/>
        <dbReference type="ChEBI" id="CHEBI:73316"/>
        <dbReference type="ChEBI" id="CHEBI:456216"/>
        <dbReference type="EC" id="2.7.4.6"/>
    </reaction>
</comment>
<dbReference type="InterPro" id="IPR036850">
    <property type="entry name" value="NDK-like_dom_sf"/>
</dbReference>
<dbReference type="Gene3D" id="3.30.70.141">
    <property type="entry name" value="Nucleoside diphosphate kinase-like domain"/>
    <property type="match status" value="1"/>
</dbReference>
<feature type="binding site" evidence="12">
    <location>
        <position position="93"/>
    </location>
    <ligand>
        <name>ATP</name>
        <dbReference type="ChEBI" id="CHEBI:30616"/>
    </ligand>
</feature>
<dbReference type="PANTHER" id="PTHR11349">
    <property type="entry name" value="NUCLEOSIDE DIPHOSPHATE KINASE"/>
    <property type="match status" value="1"/>
</dbReference>
<dbReference type="CDD" id="cd04413">
    <property type="entry name" value="NDPk_I"/>
    <property type="match status" value="1"/>
</dbReference>
<dbReference type="GO" id="GO:0006241">
    <property type="term" value="P:CTP biosynthetic process"/>
    <property type="evidence" value="ECO:0007669"/>
    <property type="project" value="InterPro"/>
</dbReference>
<dbReference type="PROSITE" id="PS51374">
    <property type="entry name" value="NDPK_LIKE"/>
    <property type="match status" value="1"/>
</dbReference>
<dbReference type="AlphaFoldDB" id="A0AAD9MWJ8"/>
<evidence type="ECO:0000256" key="1">
    <source>
        <dbReference type="ARBA" id="ARBA00001946"/>
    </source>
</evidence>
<dbReference type="InterPro" id="IPR034907">
    <property type="entry name" value="NDK-like_dom"/>
</dbReference>
<comment type="cofactor">
    <cofactor evidence="1">
        <name>Mg(2+)</name>
        <dbReference type="ChEBI" id="CHEBI:18420"/>
    </cofactor>
</comment>
<evidence type="ECO:0000256" key="14">
    <source>
        <dbReference type="RuleBase" id="RU004013"/>
    </source>
</evidence>
<feature type="binding site" evidence="12">
    <location>
        <position position="114"/>
    </location>
    <ligand>
        <name>ATP</name>
        <dbReference type="ChEBI" id="CHEBI:30616"/>
    </ligand>
</feature>
<sequence>MSYQRSFVMVKPGIFRRKIVGEIISRMEKKRLDILAMKMIKISPKLAQHHYHEHVDKSFFKNLLSYICSGEVLVMVVGGENAITQIRSLCGATKVEDAAAGSIRGDYAVSTTENVIHASDSPESAMREIDLFFRKEEIFAYNMDISQ</sequence>
<evidence type="ECO:0000313" key="17">
    <source>
        <dbReference type="Proteomes" id="UP001208570"/>
    </source>
</evidence>
<dbReference type="SMART" id="SM00562">
    <property type="entry name" value="NDK"/>
    <property type="match status" value="1"/>
</dbReference>
<dbReference type="GO" id="GO:0005524">
    <property type="term" value="F:ATP binding"/>
    <property type="evidence" value="ECO:0007669"/>
    <property type="project" value="UniProtKB-KW"/>
</dbReference>
<evidence type="ECO:0000256" key="11">
    <source>
        <dbReference type="ARBA" id="ARBA00023080"/>
    </source>
</evidence>
<feature type="domain" description="Nucleoside diphosphate kinase-like" evidence="15">
    <location>
        <begin position="3"/>
        <end position="140"/>
    </location>
</feature>
<keyword evidence="17" id="KW-1185">Reference proteome</keyword>
<dbReference type="PROSITE" id="PS00469">
    <property type="entry name" value="NDPK"/>
    <property type="match status" value="1"/>
</dbReference>